<name>K3WU31_GLOUD</name>
<dbReference type="Pfam" id="PF04438">
    <property type="entry name" value="zf-HIT"/>
    <property type="match status" value="1"/>
</dbReference>
<dbReference type="SMART" id="SM00487">
    <property type="entry name" value="DEXDc"/>
    <property type="match status" value="1"/>
</dbReference>
<dbReference type="PROSITE" id="PS51194">
    <property type="entry name" value="HELICASE_CTER"/>
    <property type="match status" value="1"/>
</dbReference>
<dbReference type="VEuPathDB" id="FungiDB:PYU1_G008461"/>
<keyword evidence="4" id="KW-0347">Helicase</keyword>
<dbReference type="EMBL" id="GL376613">
    <property type="status" value="NOT_ANNOTATED_CDS"/>
    <property type="molecule type" value="Genomic_DNA"/>
</dbReference>
<evidence type="ECO:0000259" key="9">
    <source>
        <dbReference type="PROSITE" id="PS51195"/>
    </source>
</evidence>
<evidence type="ECO:0000256" key="5">
    <source>
        <dbReference type="ARBA" id="ARBA00022840"/>
    </source>
</evidence>
<reference evidence="10" key="3">
    <citation type="submission" date="2015-02" db="UniProtKB">
        <authorList>
            <consortium name="EnsemblProtists"/>
        </authorList>
    </citation>
    <scope>IDENTIFICATION</scope>
    <source>
        <strain evidence="10">DAOM BR144</strain>
    </source>
</reference>
<dbReference type="InterPro" id="IPR011545">
    <property type="entry name" value="DEAD/DEAH_box_helicase_dom"/>
</dbReference>
<evidence type="ECO:0000259" key="8">
    <source>
        <dbReference type="PROSITE" id="PS51194"/>
    </source>
</evidence>
<dbReference type="InParanoid" id="K3WU31"/>
<dbReference type="InterPro" id="IPR014001">
    <property type="entry name" value="Helicase_ATP-bd"/>
</dbReference>
<feature type="domain" description="Helicase ATP-binding" evidence="7">
    <location>
        <begin position="166"/>
        <end position="361"/>
    </location>
</feature>
<evidence type="ECO:0000256" key="2">
    <source>
        <dbReference type="ARBA" id="ARBA00022741"/>
    </source>
</evidence>
<dbReference type="STRING" id="431595.K3WU31"/>
<evidence type="ECO:0008006" key="12">
    <source>
        <dbReference type="Google" id="ProtNLM"/>
    </source>
</evidence>
<protein>
    <recommendedName>
        <fullName evidence="12">RNA helicase</fullName>
    </recommendedName>
</protein>
<dbReference type="eggNOG" id="KOG0331">
    <property type="taxonomic scope" value="Eukaryota"/>
</dbReference>
<dbReference type="GO" id="GO:0005829">
    <property type="term" value="C:cytosol"/>
    <property type="evidence" value="ECO:0007669"/>
    <property type="project" value="TreeGrafter"/>
</dbReference>
<dbReference type="InterPro" id="IPR007529">
    <property type="entry name" value="Znf_HIT"/>
</dbReference>
<sequence length="611" mass="68042">MMSALQADDQVVQREEGESAVVVQLAVDQRMPRDEEYDPLCVICGRYGAYICDATDEDVCSMECRDQCIERHEHVRAAAHAQAIQRAQAAKMLRKRLAIRVYYDDGNDNGNKERADRAKGYNNAHHEREIPFPITDFAECALPPALYASMRAKMYATPTPVQMQVIPCALQRKHLLVIAPTGTGKTAAYLIPTLAQIINAQSVEGHAHTPFVLILAPIRELAIQIEDVTKTLVHGIPMMKTALLVGGFPIPPQLHRLSIGVQVIIATPGRLIDIVTNHHVDTRINRSSGPQHQQESFLESVICCVVDEVDMMLDIGFHAQMIQIMAWLPPISKLQMLFLSATMSARIKSLVKQVLTRGSANESSQVSGFVHIEIGTNNRYSIENGSDTLTVNPNILQTVVWVEDKSKKKELFKFLQTKQQETTLVFVRSKIGANLLANAVEKQTRIPSASIHSDKSQQERLKALESFVNEDIRVLVSTNVLSRGMDLLQVQNVVVFDFPSKVADYIHLIGRTGRGSEGSGTALVMVNAEDKSVFAEFVGVLRSVKVVVPREIYQSLHKDAQKTAFRSSTAVIDASKRAFQVRSQVSDELGKPVAEWREWSEQTKKKMRPAH</sequence>
<dbReference type="Proteomes" id="UP000019132">
    <property type="component" value="Unassembled WGS sequence"/>
</dbReference>
<dbReference type="InterPro" id="IPR001650">
    <property type="entry name" value="Helicase_C-like"/>
</dbReference>
<dbReference type="InterPro" id="IPR050079">
    <property type="entry name" value="DEAD_box_RNA_helicase"/>
</dbReference>
<keyword evidence="2" id="KW-0547">Nucleotide-binding</keyword>
<evidence type="ECO:0000256" key="3">
    <source>
        <dbReference type="ARBA" id="ARBA00022801"/>
    </source>
</evidence>
<dbReference type="Pfam" id="PF00271">
    <property type="entry name" value="Helicase_C"/>
    <property type="match status" value="1"/>
</dbReference>
<proteinExistence type="inferred from homology"/>
<dbReference type="Gene3D" id="3.40.50.300">
    <property type="entry name" value="P-loop containing nucleotide triphosphate hydrolases"/>
    <property type="match status" value="2"/>
</dbReference>
<keyword evidence="5" id="KW-0067">ATP-binding</keyword>
<dbReference type="InterPro" id="IPR044742">
    <property type="entry name" value="DEAD/DEAH_RhlB"/>
</dbReference>
<reference evidence="11" key="1">
    <citation type="journal article" date="2010" name="Genome Biol.">
        <title>Genome sequence of the necrotrophic plant pathogen Pythium ultimum reveals original pathogenicity mechanisms and effector repertoire.</title>
        <authorList>
            <person name="Levesque C.A."/>
            <person name="Brouwer H."/>
            <person name="Cano L."/>
            <person name="Hamilton J.P."/>
            <person name="Holt C."/>
            <person name="Huitema E."/>
            <person name="Raffaele S."/>
            <person name="Robideau G.P."/>
            <person name="Thines M."/>
            <person name="Win J."/>
            <person name="Zerillo M.M."/>
            <person name="Beakes G.W."/>
            <person name="Boore J.L."/>
            <person name="Busam D."/>
            <person name="Dumas B."/>
            <person name="Ferriera S."/>
            <person name="Fuerstenberg S.I."/>
            <person name="Gachon C.M."/>
            <person name="Gaulin E."/>
            <person name="Govers F."/>
            <person name="Grenville-Briggs L."/>
            <person name="Horner N."/>
            <person name="Hostetler J."/>
            <person name="Jiang R.H."/>
            <person name="Johnson J."/>
            <person name="Krajaejun T."/>
            <person name="Lin H."/>
            <person name="Meijer H.J."/>
            <person name="Moore B."/>
            <person name="Morris P."/>
            <person name="Phuntmart V."/>
            <person name="Puiu D."/>
            <person name="Shetty J."/>
            <person name="Stajich J.E."/>
            <person name="Tripathy S."/>
            <person name="Wawra S."/>
            <person name="van West P."/>
            <person name="Whitty B.R."/>
            <person name="Coutinho P.M."/>
            <person name="Henrissat B."/>
            <person name="Martin F."/>
            <person name="Thomas P.D."/>
            <person name="Tyler B.M."/>
            <person name="De Vries R.P."/>
            <person name="Kamoun S."/>
            <person name="Yandell M."/>
            <person name="Tisserat N."/>
            <person name="Buell C.R."/>
        </authorList>
    </citation>
    <scope>NUCLEOTIDE SEQUENCE</scope>
    <source>
        <strain evidence="11">DAOM:BR144</strain>
    </source>
</reference>
<dbReference type="InterPro" id="IPR014014">
    <property type="entry name" value="RNA_helicase_DEAD_Q_motif"/>
</dbReference>
<evidence type="ECO:0000259" key="7">
    <source>
        <dbReference type="PROSITE" id="PS51192"/>
    </source>
</evidence>
<comment type="similarity">
    <text evidence="1">Belongs to the DEAD box helicase family. DDX59 subfamily.</text>
</comment>
<evidence type="ECO:0000313" key="11">
    <source>
        <dbReference type="Proteomes" id="UP000019132"/>
    </source>
</evidence>
<dbReference type="EnsemblProtists" id="PYU1_T008477">
    <property type="protein sequence ID" value="PYU1_T008477"/>
    <property type="gene ID" value="PYU1_G008461"/>
</dbReference>
<dbReference type="Gene3D" id="3.30.60.220">
    <property type="match status" value="1"/>
</dbReference>
<dbReference type="InterPro" id="IPR027417">
    <property type="entry name" value="P-loop_NTPase"/>
</dbReference>
<dbReference type="GO" id="GO:0003676">
    <property type="term" value="F:nucleic acid binding"/>
    <property type="evidence" value="ECO:0007669"/>
    <property type="project" value="InterPro"/>
</dbReference>
<keyword evidence="11" id="KW-1185">Reference proteome</keyword>
<accession>K3WU31</accession>
<dbReference type="SMART" id="SM00490">
    <property type="entry name" value="HELICc"/>
    <property type="match status" value="1"/>
</dbReference>
<dbReference type="PANTHER" id="PTHR47959:SF13">
    <property type="entry name" value="ATP-DEPENDENT RNA HELICASE RHLE"/>
    <property type="match status" value="1"/>
</dbReference>
<dbReference type="CDD" id="cd23022">
    <property type="entry name" value="zf-HIT_DDX59"/>
    <property type="match status" value="1"/>
</dbReference>
<evidence type="ECO:0000256" key="6">
    <source>
        <dbReference type="PROSITE-ProRule" id="PRU00552"/>
    </source>
</evidence>
<organism evidence="10 11">
    <name type="scientific">Globisporangium ultimum (strain ATCC 200006 / CBS 805.95 / DAOM BR144)</name>
    <name type="common">Pythium ultimum</name>
    <dbReference type="NCBI Taxonomy" id="431595"/>
    <lineage>
        <taxon>Eukaryota</taxon>
        <taxon>Sar</taxon>
        <taxon>Stramenopiles</taxon>
        <taxon>Oomycota</taxon>
        <taxon>Peronosporomycetes</taxon>
        <taxon>Pythiales</taxon>
        <taxon>Pythiaceae</taxon>
        <taxon>Globisporangium</taxon>
    </lineage>
</organism>
<dbReference type="AlphaFoldDB" id="K3WU31"/>
<dbReference type="CDD" id="cd18787">
    <property type="entry name" value="SF2_C_DEAD"/>
    <property type="match status" value="1"/>
</dbReference>
<feature type="domain" description="Helicase C-terminal" evidence="8">
    <location>
        <begin position="394"/>
        <end position="560"/>
    </location>
</feature>
<evidence type="ECO:0000256" key="1">
    <source>
        <dbReference type="ARBA" id="ARBA00009718"/>
    </source>
</evidence>
<keyword evidence="3" id="KW-0378">Hydrolase</keyword>
<dbReference type="PROSITE" id="PS51195">
    <property type="entry name" value="Q_MOTIF"/>
    <property type="match status" value="1"/>
</dbReference>
<dbReference type="Pfam" id="PF00270">
    <property type="entry name" value="DEAD"/>
    <property type="match status" value="1"/>
</dbReference>
<dbReference type="GO" id="GO:0005524">
    <property type="term" value="F:ATP binding"/>
    <property type="evidence" value="ECO:0007669"/>
    <property type="project" value="UniProtKB-KW"/>
</dbReference>
<evidence type="ECO:0000256" key="4">
    <source>
        <dbReference type="ARBA" id="ARBA00022806"/>
    </source>
</evidence>
<feature type="domain" description="DEAD-box RNA helicase Q" evidence="9">
    <location>
        <begin position="135"/>
        <end position="163"/>
    </location>
</feature>
<dbReference type="CDD" id="cd00268">
    <property type="entry name" value="DEADc"/>
    <property type="match status" value="1"/>
</dbReference>
<dbReference type="GO" id="GO:0003724">
    <property type="term" value="F:RNA helicase activity"/>
    <property type="evidence" value="ECO:0007669"/>
    <property type="project" value="InterPro"/>
</dbReference>
<dbReference type="HOGENOM" id="CLU_003041_1_5_1"/>
<evidence type="ECO:0000313" key="10">
    <source>
        <dbReference type="EnsemblProtists" id="PYU1_T008477"/>
    </source>
</evidence>
<dbReference type="OMA" id="DESFCIR"/>
<dbReference type="GO" id="GO:0016787">
    <property type="term" value="F:hydrolase activity"/>
    <property type="evidence" value="ECO:0007669"/>
    <property type="project" value="UniProtKB-KW"/>
</dbReference>
<dbReference type="SUPFAM" id="SSF52540">
    <property type="entry name" value="P-loop containing nucleoside triphosphate hydrolases"/>
    <property type="match status" value="1"/>
</dbReference>
<dbReference type="PANTHER" id="PTHR47959">
    <property type="entry name" value="ATP-DEPENDENT RNA HELICASE RHLE-RELATED"/>
    <property type="match status" value="1"/>
</dbReference>
<reference evidence="11" key="2">
    <citation type="submission" date="2010-04" db="EMBL/GenBank/DDBJ databases">
        <authorList>
            <person name="Buell R."/>
            <person name="Hamilton J."/>
            <person name="Hostetler J."/>
        </authorList>
    </citation>
    <scope>NUCLEOTIDE SEQUENCE [LARGE SCALE GENOMIC DNA]</scope>
    <source>
        <strain evidence="11">DAOM:BR144</strain>
    </source>
</reference>
<dbReference type="PROSITE" id="PS51192">
    <property type="entry name" value="HELICASE_ATP_BIND_1"/>
    <property type="match status" value="1"/>
</dbReference>
<feature type="short sequence motif" description="Q motif" evidence="6">
    <location>
        <begin position="135"/>
        <end position="163"/>
    </location>
</feature>